<organism evidence="1 2">
    <name type="scientific">Salibaculum griseiflavum</name>
    <dbReference type="NCBI Taxonomy" id="1914409"/>
    <lineage>
        <taxon>Bacteria</taxon>
        <taxon>Pseudomonadati</taxon>
        <taxon>Pseudomonadota</taxon>
        <taxon>Alphaproteobacteria</taxon>
        <taxon>Rhodobacterales</taxon>
        <taxon>Roseobacteraceae</taxon>
        <taxon>Salibaculum</taxon>
    </lineage>
</organism>
<evidence type="ECO:0008006" key="3">
    <source>
        <dbReference type="Google" id="ProtNLM"/>
    </source>
</evidence>
<dbReference type="AlphaFoldDB" id="A0A2V1P1E2"/>
<proteinExistence type="predicted"/>
<name>A0A2V1P1E2_9RHOB</name>
<keyword evidence="2" id="KW-1185">Reference proteome</keyword>
<dbReference type="EMBL" id="QETF01000023">
    <property type="protein sequence ID" value="PWG15764.1"/>
    <property type="molecule type" value="Genomic_DNA"/>
</dbReference>
<accession>A0A2V1P1E2</accession>
<evidence type="ECO:0000313" key="2">
    <source>
        <dbReference type="Proteomes" id="UP000245293"/>
    </source>
</evidence>
<comment type="caution">
    <text evidence="1">The sequence shown here is derived from an EMBL/GenBank/DDBJ whole genome shotgun (WGS) entry which is preliminary data.</text>
</comment>
<evidence type="ECO:0000313" key="1">
    <source>
        <dbReference type="EMBL" id="PWG15764.1"/>
    </source>
</evidence>
<gene>
    <name evidence="1" type="ORF">DFK10_15190</name>
</gene>
<protein>
    <recommendedName>
        <fullName evidence="3">Rap1a immunity protein domain-containing protein</fullName>
    </recommendedName>
</protein>
<dbReference type="Proteomes" id="UP000245293">
    <property type="component" value="Unassembled WGS sequence"/>
</dbReference>
<sequence>MIRLLARITPYVAIALIAVIPKTALANDSFSKKYYDELNQLGLRDQGFAYAVQWAGRGSPDAEILVANSLIEGTGTSPNPMAAIAFACGDRTMSDYEIEKVVIKASIRLIGSGSPEADCSMFSD</sequence>
<dbReference type="RefSeq" id="WP_109389887.1">
    <property type="nucleotide sequence ID" value="NZ_QETF01000023.1"/>
</dbReference>
<reference evidence="2" key="1">
    <citation type="submission" date="2018-05" db="EMBL/GenBank/DDBJ databases">
        <authorList>
            <person name="Du Z."/>
            <person name="Wang X."/>
        </authorList>
    </citation>
    <scope>NUCLEOTIDE SEQUENCE [LARGE SCALE GENOMIC DNA]</scope>
    <source>
        <strain evidence="2">WDS4C29</strain>
    </source>
</reference>